<keyword evidence="3" id="KW-1185">Reference proteome</keyword>
<dbReference type="AlphaFoldDB" id="A0AAV9USP8"/>
<name>A0AAV9USP8_9PEZI</name>
<feature type="transmembrane region" description="Helical" evidence="1">
    <location>
        <begin position="83"/>
        <end position="102"/>
    </location>
</feature>
<feature type="transmembrane region" description="Helical" evidence="1">
    <location>
        <begin position="114"/>
        <end position="136"/>
    </location>
</feature>
<organism evidence="2 3">
    <name type="scientific">Orbilia brochopaga</name>
    <dbReference type="NCBI Taxonomy" id="3140254"/>
    <lineage>
        <taxon>Eukaryota</taxon>
        <taxon>Fungi</taxon>
        <taxon>Dikarya</taxon>
        <taxon>Ascomycota</taxon>
        <taxon>Pezizomycotina</taxon>
        <taxon>Orbiliomycetes</taxon>
        <taxon>Orbiliales</taxon>
        <taxon>Orbiliaceae</taxon>
        <taxon>Orbilia</taxon>
    </lineage>
</organism>
<protein>
    <submittedName>
        <fullName evidence="2">Uncharacterized protein</fullName>
    </submittedName>
</protein>
<keyword evidence="1" id="KW-0472">Membrane</keyword>
<sequence>MTVLDLWRKAFFWHFEPTPPNANVNAIRRRLPPGLIPLEITVGQIEERKHVCREMIVIPSVALLIMNMVVITLDILMPESKHFLVVQNSFYFFTMTYWSTWVHTLVNHVNKTRLAHGGCMGIAGVLGMVALGLRLLSQKLRMRGDFDGIQAWWDPALEKPAGFWHYLGL</sequence>
<comment type="caution">
    <text evidence="2">The sequence shown here is derived from an EMBL/GenBank/DDBJ whole genome shotgun (WGS) entry which is preliminary data.</text>
</comment>
<reference evidence="2 3" key="1">
    <citation type="submission" date="2019-10" db="EMBL/GenBank/DDBJ databases">
        <authorList>
            <person name="Palmer J.M."/>
        </authorList>
    </citation>
    <scope>NUCLEOTIDE SEQUENCE [LARGE SCALE GENOMIC DNA]</scope>
    <source>
        <strain evidence="2 3">TWF696</strain>
    </source>
</reference>
<gene>
    <name evidence="2" type="ORF">TWF696_006894</name>
</gene>
<dbReference type="EMBL" id="JAVHNQ010000005">
    <property type="protein sequence ID" value="KAK6346785.1"/>
    <property type="molecule type" value="Genomic_DNA"/>
</dbReference>
<accession>A0AAV9USP8</accession>
<evidence type="ECO:0000256" key="1">
    <source>
        <dbReference type="SAM" id="Phobius"/>
    </source>
</evidence>
<dbReference type="Proteomes" id="UP001375240">
    <property type="component" value="Unassembled WGS sequence"/>
</dbReference>
<evidence type="ECO:0000313" key="3">
    <source>
        <dbReference type="Proteomes" id="UP001375240"/>
    </source>
</evidence>
<feature type="transmembrane region" description="Helical" evidence="1">
    <location>
        <begin position="56"/>
        <end position="76"/>
    </location>
</feature>
<proteinExistence type="predicted"/>
<keyword evidence="1" id="KW-1133">Transmembrane helix</keyword>
<keyword evidence="1" id="KW-0812">Transmembrane</keyword>
<evidence type="ECO:0000313" key="2">
    <source>
        <dbReference type="EMBL" id="KAK6346785.1"/>
    </source>
</evidence>